<dbReference type="InterPro" id="IPR000551">
    <property type="entry name" value="MerR-type_HTH_dom"/>
</dbReference>
<sequence>MIAPAAVWIHAIPLPGWLHDSLYNRDSRFPQRIGLIEEPARPLQGFRNYPVSVIDGIHFIKRTQEFEFSLSDVAELLSLGD</sequence>
<evidence type="ECO:0000259" key="1">
    <source>
        <dbReference type="PROSITE" id="PS50937"/>
    </source>
</evidence>
<dbReference type="EMBL" id="DRCV01000017">
    <property type="protein sequence ID" value="HDK37458.1"/>
    <property type="molecule type" value="Genomic_DNA"/>
</dbReference>
<dbReference type="AlphaFoldDB" id="A0A831K1Q0"/>
<reference evidence="2" key="1">
    <citation type="journal article" date="2020" name="mSystems">
        <title>Genome- and Community-Level Interaction Insights into Carbon Utilization and Element Cycling Functions of Hydrothermarchaeota in Hydrothermal Sediment.</title>
        <authorList>
            <person name="Zhou Z."/>
            <person name="Liu Y."/>
            <person name="Xu W."/>
            <person name="Pan J."/>
            <person name="Luo Z.H."/>
            <person name="Li M."/>
        </authorList>
    </citation>
    <scope>NUCLEOTIDE SEQUENCE [LARGE SCALE GENOMIC DNA]</scope>
    <source>
        <strain evidence="2">HyVt-26</strain>
    </source>
</reference>
<dbReference type="SUPFAM" id="SSF46955">
    <property type="entry name" value="Putative DNA-binding domain"/>
    <property type="match status" value="1"/>
</dbReference>
<dbReference type="Gene3D" id="1.10.1660.10">
    <property type="match status" value="1"/>
</dbReference>
<accession>A0A831K1Q0</accession>
<feature type="domain" description="HTH merR-type" evidence="1">
    <location>
        <begin position="31"/>
        <end position="79"/>
    </location>
</feature>
<name>A0A831K1Q0_9GAMM</name>
<dbReference type="GO" id="GO:0006355">
    <property type="term" value="P:regulation of DNA-templated transcription"/>
    <property type="evidence" value="ECO:0007669"/>
    <property type="project" value="InterPro"/>
</dbReference>
<gene>
    <name evidence="2" type="ORF">ENG92_00360</name>
</gene>
<dbReference type="PROSITE" id="PS50937">
    <property type="entry name" value="HTH_MERR_2"/>
    <property type="match status" value="1"/>
</dbReference>
<comment type="caution">
    <text evidence="2">The sequence shown here is derived from an EMBL/GenBank/DDBJ whole genome shotgun (WGS) entry which is preliminary data.</text>
</comment>
<organism evidence="2">
    <name type="scientific">Thiolapillus brandeum</name>
    <dbReference type="NCBI Taxonomy" id="1076588"/>
    <lineage>
        <taxon>Bacteria</taxon>
        <taxon>Pseudomonadati</taxon>
        <taxon>Pseudomonadota</taxon>
        <taxon>Gammaproteobacteria</taxon>
        <taxon>Chromatiales</taxon>
        <taxon>Sedimenticolaceae</taxon>
        <taxon>Thiolapillus</taxon>
    </lineage>
</organism>
<proteinExistence type="predicted"/>
<dbReference type="InterPro" id="IPR009061">
    <property type="entry name" value="DNA-bd_dom_put_sf"/>
</dbReference>
<protein>
    <recommendedName>
        <fullName evidence="1">HTH merR-type domain-containing protein</fullName>
    </recommendedName>
</protein>
<dbReference type="GO" id="GO:0003677">
    <property type="term" value="F:DNA binding"/>
    <property type="evidence" value="ECO:0007669"/>
    <property type="project" value="InterPro"/>
</dbReference>
<evidence type="ECO:0000313" key="2">
    <source>
        <dbReference type="EMBL" id="HDK37458.1"/>
    </source>
</evidence>
<dbReference type="Proteomes" id="UP000885822">
    <property type="component" value="Unassembled WGS sequence"/>
</dbReference>